<evidence type="ECO:0000256" key="12">
    <source>
        <dbReference type="SAM" id="MobiDB-lite"/>
    </source>
</evidence>
<dbReference type="PANTHER" id="PTHR11474:SF76">
    <property type="entry name" value="SHKT DOMAIN-CONTAINING PROTEIN"/>
    <property type="match status" value="1"/>
</dbReference>
<feature type="domain" description="Tyrosinase copper-binding" evidence="13">
    <location>
        <begin position="179"/>
        <end position="196"/>
    </location>
</feature>
<evidence type="ECO:0000256" key="4">
    <source>
        <dbReference type="ARBA" id="ARBA00022784"/>
    </source>
</evidence>
<evidence type="ECO:0000259" key="14">
    <source>
        <dbReference type="PROSITE" id="PS00498"/>
    </source>
</evidence>
<feature type="region of interest" description="Disordered" evidence="12">
    <location>
        <begin position="415"/>
        <end position="464"/>
    </location>
</feature>
<keyword evidence="16" id="KW-1185">Reference proteome</keyword>
<feature type="disulfide bond" evidence="10">
    <location>
        <begin position="95"/>
        <end position="159"/>
    </location>
</feature>
<comment type="subcellular location">
    <subcellularLocation>
        <location evidence="1">Plastid</location>
        <location evidence="1">Chloroplast thylakoid lumen</location>
    </subcellularLocation>
</comment>
<dbReference type="PANTHER" id="PTHR11474">
    <property type="entry name" value="TYROSINASE FAMILY MEMBER"/>
    <property type="match status" value="1"/>
</dbReference>
<evidence type="ECO:0000256" key="5">
    <source>
        <dbReference type="ARBA" id="ARBA00023002"/>
    </source>
</evidence>
<evidence type="ECO:0000256" key="11">
    <source>
        <dbReference type="PIRSR" id="PIRSR000290-3"/>
    </source>
</evidence>
<evidence type="ECO:0000256" key="2">
    <source>
        <dbReference type="ARBA" id="ARBA00009928"/>
    </source>
</evidence>
<dbReference type="InterPro" id="IPR002227">
    <property type="entry name" value="Tyrosinase_Cu-bd"/>
</dbReference>
<comment type="similarity">
    <text evidence="2">Belongs to the tyrosinase family.</text>
</comment>
<dbReference type="InterPro" id="IPR022740">
    <property type="entry name" value="Polyphenol_oxidase_C"/>
</dbReference>
<feature type="binding site" evidence="9">
    <location>
        <position position="188"/>
    </location>
    <ligand>
        <name>Cu cation</name>
        <dbReference type="ChEBI" id="CHEBI:23378"/>
        <label>A</label>
    </ligand>
</feature>
<feature type="binding site" evidence="9">
    <location>
        <position position="158"/>
    </location>
    <ligand>
        <name>Cu cation</name>
        <dbReference type="ChEBI" id="CHEBI:23378"/>
        <label>A</label>
    </ligand>
</feature>
<dbReference type="PROSITE" id="PS00497">
    <property type="entry name" value="TYROSINASE_1"/>
    <property type="match status" value="1"/>
</dbReference>
<dbReference type="GO" id="GO:0046872">
    <property type="term" value="F:metal ion binding"/>
    <property type="evidence" value="ECO:0007669"/>
    <property type="project" value="UniProtKB-KW"/>
</dbReference>
<reference evidence="15 16" key="1">
    <citation type="submission" date="2024-04" db="EMBL/GenBank/DDBJ databases">
        <authorList>
            <person name="Fracassetti M."/>
        </authorList>
    </citation>
    <scope>NUCLEOTIDE SEQUENCE [LARGE SCALE GENOMIC DNA]</scope>
</reference>
<dbReference type="PROSITE" id="PS00498">
    <property type="entry name" value="TYROSINASE_2"/>
    <property type="match status" value="1"/>
</dbReference>
<dbReference type="InterPro" id="IPR050316">
    <property type="entry name" value="Tyrosinase/Hemocyanin"/>
</dbReference>
<evidence type="ECO:0000313" key="15">
    <source>
        <dbReference type="EMBL" id="CAL1397920.1"/>
    </source>
</evidence>
<sequence length="570" mass="63321">MASLPYAAGSSFHHRPYPPTVIKYGLKYSPGAVSCKATNGPATRRDLLLAGGLYGAAALTQSPPPPPALSEPIKAPDTTECGPADLPVGATPTNCCPPPTTRYKDFVPSAPTFQPPRFRPAAHLVDKAYVAKYERAVALMKALPADDPRNFMQQANVHCAYCDGAYEQVGFPELEIQVHNSWLFFPWHRYYLYFYEKILGKLIGDPTFGLPFWNWDNPAGMHLPAIYANPKSPLYDPLRNPNHQPPTLIDLDYSGEDVTIPAKDQITRNLTIMYRQVVSNGKTPTLFLGSPYRTGDEPNPGPGSFESTPHGPVHLWTGDPSQPNGEDMGDFYSAARDPIFFAHHANIDRVWNVWRTFGGMRGDFSSRDWLDASFFFYDENAEPVRVRVRDCLDNRKNMGYVYQDVGNPWVNSKPQLPPSAARKTDQPVTTTTIEPTTSFPAALGSGRMKVEVKRTRKSRSKEEKEKEEEVLVVEGIEYDTQDFVKFDVCVNIGDDEEVTPVSAKLGGCFVNVPHGHKGDEGTKFKSWLRMGVNDLLEQLELEGDDSIMVTLVPRSGGANIDGVSIEFRSN</sequence>
<evidence type="ECO:0000256" key="1">
    <source>
        <dbReference type="ARBA" id="ARBA00004456"/>
    </source>
</evidence>
<name>A0AAV2FI49_9ROSI</name>
<dbReference type="FunFam" id="1.10.1280.10:FF:000007">
    <property type="entry name" value="Polyphenol oxidase, chloroplastic"/>
    <property type="match status" value="1"/>
</dbReference>
<protein>
    <recommendedName>
        <fullName evidence="13 14">Tyrosinase copper-binding domain-containing protein</fullName>
    </recommendedName>
</protein>
<evidence type="ECO:0000313" key="16">
    <source>
        <dbReference type="Proteomes" id="UP001497516"/>
    </source>
</evidence>
<feature type="binding site" evidence="9">
    <location>
        <position position="314"/>
    </location>
    <ligand>
        <name>Cu cation</name>
        <dbReference type="ChEBI" id="CHEBI:23378"/>
        <label>B</label>
    </ligand>
</feature>
<dbReference type="InterPro" id="IPR016213">
    <property type="entry name" value="Polyphenol_oxidase"/>
</dbReference>
<comment type="cofactor">
    <cofactor evidence="9">
        <name>Cu(2+)</name>
        <dbReference type="ChEBI" id="CHEBI:29036"/>
    </cofactor>
    <text evidence="9">Binds 2 copper ions per subunit.</text>
</comment>
<dbReference type="Proteomes" id="UP001497516">
    <property type="component" value="Chromosome 6"/>
</dbReference>
<evidence type="ECO:0000256" key="6">
    <source>
        <dbReference type="ARBA" id="ARBA00023008"/>
    </source>
</evidence>
<feature type="compositionally biased region" description="Low complexity" evidence="12">
    <location>
        <begin position="426"/>
        <end position="440"/>
    </location>
</feature>
<dbReference type="PIRSF" id="PIRSF000290">
    <property type="entry name" value="PPO_plant"/>
    <property type="match status" value="1"/>
</dbReference>
<evidence type="ECO:0000256" key="3">
    <source>
        <dbReference type="ARBA" id="ARBA00022723"/>
    </source>
</evidence>
<evidence type="ECO:0000256" key="9">
    <source>
        <dbReference type="PIRSR" id="PIRSR000290-1"/>
    </source>
</evidence>
<keyword evidence="7" id="KW-0793">Thylakoid</keyword>
<dbReference type="PRINTS" id="PR00092">
    <property type="entry name" value="TYROSINASE"/>
</dbReference>
<gene>
    <name evidence="15" type="ORF">LTRI10_LOCUS38185</name>
</gene>
<evidence type="ECO:0000256" key="7">
    <source>
        <dbReference type="ARBA" id="ARBA00023078"/>
    </source>
</evidence>
<dbReference type="EMBL" id="OZ034819">
    <property type="protein sequence ID" value="CAL1397920.1"/>
    <property type="molecule type" value="Genomic_DNA"/>
</dbReference>
<feature type="binding site" evidence="9">
    <location>
        <position position="179"/>
    </location>
    <ligand>
        <name>Cu cation</name>
        <dbReference type="ChEBI" id="CHEBI:23378"/>
        <label>A</label>
    </ligand>
</feature>
<keyword evidence="8 10" id="KW-1015">Disulfide bond</keyword>
<dbReference type="GO" id="GO:0004097">
    <property type="term" value="F:catechol oxidase activity"/>
    <property type="evidence" value="ECO:0007669"/>
    <property type="project" value="InterPro"/>
</dbReference>
<keyword evidence="5" id="KW-0560">Oxidoreductase</keyword>
<evidence type="ECO:0000256" key="10">
    <source>
        <dbReference type="PIRSR" id="PIRSR000290-2"/>
    </source>
</evidence>
<dbReference type="Pfam" id="PF12142">
    <property type="entry name" value="PPO1_DWL"/>
    <property type="match status" value="1"/>
</dbReference>
<dbReference type="Pfam" id="PF00264">
    <property type="entry name" value="Tyrosinase"/>
    <property type="match status" value="1"/>
</dbReference>
<feature type="disulfide bond" evidence="10">
    <location>
        <begin position="81"/>
        <end position="96"/>
    </location>
</feature>
<dbReference type="InterPro" id="IPR022739">
    <property type="entry name" value="Polyphenol_oxidase_cen"/>
</dbReference>
<feature type="domain" description="Tyrosinase copper-binding" evidence="14">
    <location>
        <begin position="337"/>
        <end position="348"/>
    </location>
</feature>
<dbReference type="SUPFAM" id="SSF48056">
    <property type="entry name" value="Di-copper centre-containing domain"/>
    <property type="match status" value="1"/>
</dbReference>
<keyword evidence="4" id="KW-0883">Thioether bond</keyword>
<dbReference type="GO" id="GO:0046148">
    <property type="term" value="P:pigment biosynthetic process"/>
    <property type="evidence" value="ECO:0007669"/>
    <property type="project" value="InterPro"/>
</dbReference>
<dbReference type="AlphaFoldDB" id="A0AAV2FI49"/>
<dbReference type="Pfam" id="PF12143">
    <property type="entry name" value="PPO1_KFDV"/>
    <property type="match status" value="1"/>
</dbReference>
<feature type="cross-link" description="2'-(S-cysteinyl)-histidine (Cys-His)" evidence="11">
    <location>
        <begin position="162"/>
        <end position="179"/>
    </location>
</feature>
<keyword evidence="3 9" id="KW-0479">Metal-binding</keyword>
<evidence type="ECO:0000259" key="13">
    <source>
        <dbReference type="PROSITE" id="PS00497"/>
    </source>
</evidence>
<dbReference type="InterPro" id="IPR008922">
    <property type="entry name" value="Di-copper_centre_dom_sf"/>
</dbReference>
<organism evidence="15 16">
    <name type="scientific">Linum trigynum</name>
    <dbReference type="NCBI Taxonomy" id="586398"/>
    <lineage>
        <taxon>Eukaryota</taxon>
        <taxon>Viridiplantae</taxon>
        <taxon>Streptophyta</taxon>
        <taxon>Embryophyta</taxon>
        <taxon>Tracheophyta</taxon>
        <taxon>Spermatophyta</taxon>
        <taxon>Magnoliopsida</taxon>
        <taxon>eudicotyledons</taxon>
        <taxon>Gunneridae</taxon>
        <taxon>Pentapetalae</taxon>
        <taxon>rosids</taxon>
        <taxon>fabids</taxon>
        <taxon>Malpighiales</taxon>
        <taxon>Linaceae</taxon>
        <taxon>Linum</taxon>
    </lineage>
</organism>
<dbReference type="GO" id="GO:0009543">
    <property type="term" value="C:chloroplast thylakoid lumen"/>
    <property type="evidence" value="ECO:0007669"/>
    <property type="project" value="UniProtKB-SubCell"/>
</dbReference>
<dbReference type="Gene3D" id="1.10.1280.10">
    <property type="entry name" value="Di-copper center containing domain from catechol oxidase"/>
    <property type="match status" value="1"/>
</dbReference>
<keyword evidence="6 9" id="KW-0186">Copper</keyword>
<feature type="binding site" evidence="9">
    <location>
        <position position="344"/>
    </location>
    <ligand>
        <name>Cu cation</name>
        <dbReference type="ChEBI" id="CHEBI:23378"/>
        <label>B</label>
    </ligand>
</feature>
<evidence type="ECO:0000256" key="8">
    <source>
        <dbReference type="ARBA" id="ARBA00023157"/>
    </source>
</evidence>
<feature type="binding site" evidence="9">
    <location>
        <position position="310"/>
    </location>
    <ligand>
        <name>Cu cation</name>
        <dbReference type="ChEBI" id="CHEBI:23378"/>
        <label>B</label>
    </ligand>
</feature>
<proteinExistence type="inferred from homology"/>
<accession>A0AAV2FI49</accession>